<dbReference type="AlphaFoldDB" id="A0A858U3M2"/>
<dbReference type="Gene3D" id="3.30.1060.10">
    <property type="entry name" value="Peptide methionine sulphoxide reductase MsrA"/>
    <property type="match status" value="1"/>
</dbReference>
<keyword evidence="2" id="KW-0511">Multifunctional enzyme</keyword>
<comment type="catalytic activity">
    <reaction evidence="5 6">
        <text>[thioredoxin]-disulfide + L-methionine + H2O = L-methionine (S)-S-oxide + [thioredoxin]-dithiol</text>
        <dbReference type="Rhea" id="RHEA:19993"/>
        <dbReference type="Rhea" id="RHEA-COMP:10698"/>
        <dbReference type="Rhea" id="RHEA-COMP:10700"/>
        <dbReference type="ChEBI" id="CHEBI:15377"/>
        <dbReference type="ChEBI" id="CHEBI:29950"/>
        <dbReference type="ChEBI" id="CHEBI:50058"/>
        <dbReference type="ChEBI" id="CHEBI:57844"/>
        <dbReference type="ChEBI" id="CHEBI:58772"/>
        <dbReference type="EC" id="1.8.4.11"/>
    </reaction>
</comment>
<accession>A0A858U3M2</accession>
<dbReference type="Pfam" id="PF01625">
    <property type="entry name" value="PMSR"/>
    <property type="match status" value="1"/>
</dbReference>
<sequence>MTKKIYLAGGCFWGMEAYFSKIRGVISTQVGYANGITNETSYYQIKNTDHAETVEIEYNPNVINLAEILERFLLLVNPYSINKQGNDIGRQYRSGIYYVDDYSRKCALLTLEIYEKQHDNKKTVIEVQELRNFIVAEENHQRYLEKHPGGYCHINLSNLSVPLSKFKKLQINEIDKLGLDELSKSVMLEKATERPFTSYLNDEKSIGLFVDKISKEALFISDDKFDSGCGWPSFTKGITTDSISYNQDLSHNMNRIETTSRIQDSHLGHVFEDGPRARGGLRYCINGAALDFIPVDKLKNSVYENYLPYFQSEVEKHQ</sequence>
<dbReference type="KEGG" id="mphn:HGG64_02995"/>
<dbReference type="InterPro" id="IPR036509">
    <property type="entry name" value="Met_Sox_Rdtase_MsrA_sf"/>
</dbReference>
<comment type="function">
    <text evidence="6">Has an important function as a repair enzyme for proteins that have been inactivated by oxidation. Catalyzes the reversible oxidation-reduction of methionine sulfoxide in proteins to methionine.</text>
</comment>
<dbReference type="InterPro" id="IPR002569">
    <property type="entry name" value="Met_Sox_Rdtase_MsrA_dom"/>
</dbReference>
<dbReference type="NCBIfam" id="TIGR00401">
    <property type="entry name" value="msrA"/>
    <property type="match status" value="1"/>
</dbReference>
<dbReference type="GO" id="GO:0033743">
    <property type="term" value="F:peptide-methionine (R)-S-oxide reductase activity"/>
    <property type="evidence" value="ECO:0007669"/>
    <property type="project" value="UniProtKB-EC"/>
</dbReference>
<dbReference type="GO" id="GO:0034599">
    <property type="term" value="P:cellular response to oxidative stress"/>
    <property type="evidence" value="ECO:0007669"/>
    <property type="project" value="TreeGrafter"/>
</dbReference>
<evidence type="ECO:0000256" key="6">
    <source>
        <dbReference type="HAMAP-Rule" id="MF_01401"/>
    </source>
</evidence>
<proteinExistence type="inferred from homology"/>
<gene>
    <name evidence="8" type="primary">msrB</name>
    <name evidence="6" type="synonym">msrA</name>
    <name evidence="8" type="ORF">HGG64_02995</name>
</gene>
<dbReference type="GO" id="GO:0008113">
    <property type="term" value="F:peptide-methionine (S)-S-oxide reductase activity"/>
    <property type="evidence" value="ECO:0007669"/>
    <property type="project" value="UniProtKB-UniRule"/>
</dbReference>
<dbReference type="Proteomes" id="UP000501728">
    <property type="component" value="Chromosome"/>
</dbReference>
<dbReference type="RefSeq" id="WP_169580472.1">
    <property type="nucleotide sequence ID" value="NZ_CP051480.1"/>
</dbReference>
<feature type="domain" description="MsrB" evidence="7">
    <location>
        <begin position="172"/>
        <end position="295"/>
    </location>
</feature>
<name>A0A858U3M2_9MOLU</name>
<dbReference type="EC" id="1.8.4.11" evidence="6"/>
<dbReference type="InterPro" id="IPR011057">
    <property type="entry name" value="Mss4-like_sf"/>
</dbReference>
<organism evidence="8 9">
    <name type="scientific">Mycoplasma phocoeninasale</name>
    <dbReference type="NCBI Taxonomy" id="2726117"/>
    <lineage>
        <taxon>Bacteria</taxon>
        <taxon>Bacillati</taxon>
        <taxon>Mycoplasmatota</taxon>
        <taxon>Mollicutes</taxon>
        <taxon>Mycoplasmataceae</taxon>
        <taxon>Mycoplasma</taxon>
    </lineage>
</organism>
<comment type="catalytic activity">
    <reaction evidence="3 6">
        <text>L-methionyl-[protein] + [thioredoxin]-disulfide + H2O = L-methionyl-(S)-S-oxide-[protein] + [thioredoxin]-dithiol</text>
        <dbReference type="Rhea" id="RHEA:14217"/>
        <dbReference type="Rhea" id="RHEA-COMP:10698"/>
        <dbReference type="Rhea" id="RHEA-COMP:10700"/>
        <dbReference type="Rhea" id="RHEA-COMP:12313"/>
        <dbReference type="Rhea" id="RHEA-COMP:12315"/>
        <dbReference type="ChEBI" id="CHEBI:15377"/>
        <dbReference type="ChEBI" id="CHEBI:16044"/>
        <dbReference type="ChEBI" id="CHEBI:29950"/>
        <dbReference type="ChEBI" id="CHEBI:44120"/>
        <dbReference type="ChEBI" id="CHEBI:50058"/>
        <dbReference type="EC" id="1.8.4.11"/>
    </reaction>
</comment>
<dbReference type="PANTHER" id="PTHR42799">
    <property type="entry name" value="MITOCHONDRIAL PEPTIDE METHIONINE SULFOXIDE REDUCTASE"/>
    <property type="match status" value="1"/>
</dbReference>
<evidence type="ECO:0000256" key="3">
    <source>
        <dbReference type="ARBA" id="ARBA00047806"/>
    </source>
</evidence>
<dbReference type="InterPro" id="IPR050162">
    <property type="entry name" value="MsrA_MetSO_reductase"/>
</dbReference>
<dbReference type="Gene3D" id="2.170.150.20">
    <property type="entry name" value="Peptide methionine sulfoxide reductase"/>
    <property type="match status" value="1"/>
</dbReference>
<dbReference type="PANTHER" id="PTHR42799:SF2">
    <property type="entry name" value="MITOCHONDRIAL PEPTIDE METHIONINE SULFOXIDE REDUCTASE"/>
    <property type="match status" value="1"/>
</dbReference>
<comment type="catalytic activity">
    <reaction evidence="4">
        <text>L-methionyl-[protein] + [thioredoxin]-disulfide + H2O = L-methionyl-(R)-S-oxide-[protein] + [thioredoxin]-dithiol</text>
        <dbReference type="Rhea" id="RHEA:24164"/>
        <dbReference type="Rhea" id="RHEA-COMP:10698"/>
        <dbReference type="Rhea" id="RHEA-COMP:10700"/>
        <dbReference type="Rhea" id="RHEA-COMP:12313"/>
        <dbReference type="Rhea" id="RHEA-COMP:12314"/>
        <dbReference type="ChEBI" id="CHEBI:15377"/>
        <dbReference type="ChEBI" id="CHEBI:16044"/>
        <dbReference type="ChEBI" id="CHEBI:29950"/>
        <dbReference type="ChEBI" id="CHEBI:45764"/>
        <dbReference type="ChEBI" id="CHEBI:50058"/>
        <dbReference type="EC" id="1.8.4.12"/>
    </reaction>
</comment>
<dbReference type="SUPFAM" id="SSF51316">
    <property type="entry name" value="Mss4-like"/>
    <property type="match status" value="1"/>
</dbReference>
<evidence type="ECO:0000256" key="4">
    <source>
        <dbReference type="ARBA" id="ARBA00048488"/>
    </source>
</evidence>
<dbReference type="NCBIfam" id="TIGR00357">
    <property type="entry name" value="peptide-methionine (R)-S-oxide reductase MsrB"/>
    <property type="match status" value="1"/>
</dbReference>
<evidence type="ECO:0000256" key="5">
    <source>
        <dbReference type="ARBA" id="ARBA00048782"/>
    </source>
</evidence>
<dbReference type="EMBL" id="CP051480">
    <property type="protein sequence ID" value="QJG66649.1"/>
    <property type="molecule type" value="Genomic_DNA"/>
</dbReference>
<protein>
    <recommendedName>
        <fullName evidence="6">Peptide methionine sulfoxide reductase MsrA</fullName>
        <shortName evidence="6">Protein-methionine-S-oxide reductase</shortName>
        <ecNumber evidence="6">1.8.4.11</ecNumber>
    </recommendedName>
    <alternativeName>
        <fullName evidence="6">Peptide-methionine (S)-S-oxide reductase</fullName>
        <shortName evidence="6">Peptide Met(O) reductase</shortName>
    </alternativeName>
</protein>
<dbReference type="Pfam" id="PF01641">
    <property type="entry name" value="SelR"/>
    <property type="match status" value="1"/>
</dbReference>
<evidence type="ECO:0000313" key="8">
    <source>
        <dbReference type="EMBL" id="QJG66649.1"/>
    </source>
</evidence>
<keyword evidence="1 6" id="KW-0560">Oxidoreductase</keyword>
<evidence type="ECO:0000256" key="2">
    <source>
        <dbReference type="ARBA" id="ARBA00023268"/>
    </source>
</evidence>
<evidence type="ECO:0000259" key="7">
    <source>
        <dbReference type="PROSITE" id="PS51790"/>
    </source>
</evidence>
<feature type="active site" evidence="6">
    <location>
        <position position="11"/>
    </location>
</feature>
<comment type="similarity">
    <text evidence="6">Belongs to the MsrA Met sulfoxide reductase family.</text>
</comment>
<dbReference type="PROSITE" id="PS51790">
    <property type="entry name" value="MSRB"/>
    <property type="match status" value="1"/>
</dbReference>
<dbReference type="HAMAP" id="MF_01401">
    <property type="entry name" value="MsrA"/>
    <property type="match status" value="1"/>
</dbReference>
<dbReference type="InterPro" id="IPR002579">
    <property type="entry name" value="Met_Sox_Rdtase_MsrB_dom"/>
</dbReference>
<keyword evidence="9" id="KW-1185">Reference proteome</keyword>
<evidence type="ECO:0000256" key="1">
    <source>
        <dbReference type="ARBA" id="ARBA00023002"/>
    </source>
</evidence>
<dbReference type="GO" id="GO:0005737">
    <property type="term" value="C:cytoplasm"/>
    <property type="evidence" value="ECO:0007669"/>
    <property type="project" value="TreeGrafter"/>
</dbReference>
<dbReference type="SUPFAM" id="SSF55068">
    <property type="entry name" value="Peptide methionine sulfoxide reductase"/>
    <property type="match status" value="1"/>
</dbReference>
<evidence type="ECO:0000313" key="9">
    <source>
        <dbReference type="Proteomes" id="UP000501728"/>
    </source>
</evidence>
<reference evidence="8 9" key="1">
    <citation type="submission" date="2020-04" db="EMBL/GenBank/DDBJ databases">
        <title>Novel Mycoplasma species detected in Phocoena phocoena (harbor porpoise) from the USA.</title>
        <authorList>
            <person name="Volokhov D.V."/>
        </authorList>
    </citation>
    <scope>NUCLEOTIDE SEQUENCE [LARGE SCALE GENOMIC DNA]</scope>
    <source>
        <strain evidence="8 9">C264-NAS</strain>
    </source>
</reference>